<comment type="caution">
    <text evidence="1">The sequence shown here is derived from an EMBL/GenBank/DDBJ whole genome shotgun (WGS) entry which is preliminary data.</text>
</comment>
<reference evidence="1 2" key="1">
    <citation type="journal article" date="2023" name="BMC Biol.">
        <title>The compact genome of the sponge Oopsacas minuta (Hexactinellida) is lacking key metazoan core genes.</title>
        <authorList>
            <person name="Santini S."/>
            <person name="Schenkelaars Q."/>
            <person name="Jourda C."/>
            <person name="Duchesne M."/>
            <person name="Belahbib H."/>
            <person name="Rocher C."/>
            <person name="Selva M."/>
            <person name="Riesgo A."/>
            <person name="Vervoort M."/>
            <person name="Leys S.P."/>
            <person name="Kodjabachian L."/>
            <person name="Le Bivic A."/>
            <person name="Borchiellini C."/>
            <person name="Claverie J.M."/>
            <person name="Renard E."/>
        </authorList>
    </citation>
    <scope>NUCLEOTIDE SEQUENCE [LARGE SCALE GENOMIC DNA]</scope>
    <source>
        <strain evidence="1">SPO-2</strain>
    </source>
</reference>
<sequence length="84" mass="9431">MLRIVNSGVISTYPPILSQGSQNEHSPSYHKISSLITSVQGKGVHIELHKVLDMQEMRFTAIHTQKISMTGGRFKTIIKSKRLL</sequence>
<dbReference type="AlphaFoldDB" id="A0AAV7KDX5"/>
<dbReference type="EMBL" id="JAKMXF010000055">
    <property type="protein sequence ID" value="KAI6659557.1"/>
    <property type="molecule type" value="Genomic_DNA"/>
</dbReference>
<protein>
    <submittedName>
        <fullName evidence="1">Uncharacterized protein</fullName>
    </submittedName>
</protein>
<keyword evidence="2" id="KW-1185">Reference proteome</keyword>
<organism evidence="1 2">
    <name type="scientific">Oopsacas minuta</name>
    <dbReference type="NCBI Taxonomy" id="111878"/>
    <lineage>
        <taxon>Eukaryota</taxon>
        <taxon>Metazoa</taxon>
        <taxon>Porifera</taxon>
        <taxon>Hexactinellida</taxon>
        <taxon>Hexasterophora</taxon>
        <taxon>Lyssacinosida</taxon>
        <taxon>Leucopsacidae</taxon>
        <taxon>Oopsacas</taxon>
    </lineage>
</organism>
<proteinExistence type="predicted"/>
<gene>
    <name evidence="1" type="ORF">LOD99_14480</name>
</gene>
<evidence type="ECO:0000313" key="1">
    <source>
        <dbReference type="EMBL" id="KAI6659557.1"/>
    </source>
</evidence>
<evidence type="ECO:0000313" key="2">
    <source>
        <dbReference type="Proteomes" id="UP001165289"/>
    </source>
</evidence>
<accession>A0AAV7KDX5</accession>
<name>A0AAV7KDX5_9METZ</name>
<dbReference type="Proteomes" id="UP001165289">
    <property type="component" value="Unassembled WGS sequence"/>
</dbReference>